<comment type="cofactor">
    <cofactor evidence="11">
        <name>Cu cation</name>
        <dbReference type="ChEBI" id="CHEBI:23378"/>
    </cofactor>
    <text evidence="11">Binds a copper A center.</text>
</comment>
<evidence type="ECO:0000256" key="4">
    <source>
        <dbReference type="ARBA" id="ARBA00022660"/>
    </source>
</evidence>
<dbReference type="InterPro" id="IPR036257">
    <property type="entry name" value="Cyt_c_oxidase_su2_TM_sf"/>
</dbReference>
<dbReference type="InterPro" id="IPR045187">
    <property type="entry name" value="CcO_II"/>
</dbReference>
<dbReference type="EC" id="7.1.1.9" evidence="11"/>
<feature type="domain" description="Cytochrome oxidase subunit II copper A binding" evidence="13">
    <location>
        <begin position="162"/>
        <end position="372"/>
    </location>
</feature>
<dbReference type="PROSITE" id="PS50999">
    <property type="entry name" value="COX2_TM"/>
    <property type="match status" value="1"/>
</dbReference>
<dbReference type="InterPro" id="IPR008972">
    <property type="entry name" value="Cupredoxin"/>
</dbReference>
<evidence type="ECO:0000256" key="6">
    <source>
        <dbReference type="ARBA" id="ARBA00022967"/>
    </source>
</evidence>
<evidence type="ECO:0000256" key="2">
    <source>
        <dbReference type="ARBA" id="ARBA00007866"/>
    </source>
</evidence>
<feature type="transmembrane region" description="Helical" evidence="12">
    <location>
        <begin position="6"/>
        <end position="24"/>
    </location>
</feature>
<dbReference type="Proteomes" id="UP000321168">
    <property type="component" value="Unassembled WGS sequence"/>
</dbReference>
<feature type="transmembrane region" description="Helical" evidence="12">
    <location>
        <begin position="132"/>
        <end position="153"/>
    </location>
</feature>
<evidence type="ECO:0000256" key="9">
    <source>
        <dbReference type="ARBA" id="ARBA00023136"/>
    </source>
</evidence>
<comment type="subcellular location">
    <subcellularLocation>
        <location evidence="10">Cell membrane</location>
        <topology evidence="10">Multi-pass membrane protein</topology>
    </subcellularLocation>
    <subcellularLocation>
        <location evidence="1">Membrane</location>
        <topology evidence="1">Multi-pass membrane protein</topology>
    </subcellularLocation>
</comment>
<dbReference type="RefSeq" id="WP_147012146.1">
    <property type="nucleotide sequence ID" value="NZ_VORB01000001.1"/>
</dbReference>
<accession>A0A5C6VKA1</accession>
<evidence type="ECO:0000313" key="16">
    <source>
        <dbReference type="Proteomes" id="UP000321168"/>
    </source>
</evidence>
<dbReference type="GO" id="GO:0005507">
    <property type="term" value="F:copper ion binding"/>
    <property type="evidence" value="ECO:0007669"/>
    <property type="project" value="InterPro"/>
</dbReference>
<dbReference type="InterPro" id="IPR002429">
    <property type="entry name" value="CcO_II-like_C"/>
</dbReference>
<evidence type="ECO:0000256" key="5">
    <source>
        <dbReference type="ARBA" id="ARBA00022692"/>
    </source>
</evidence>
<keyword evidence="16" id="KW-1185">Reference proteome</keyword>
<dbReference type="PANTHER" id="PTHR22888">
    <property type="entry name" value="CYTOCHROME C OXIDASE, SUBUNIT II"/>
    <property type="match status" value="1"/>
</dbReference>
<comment type="caution">
    <text evidence="15">The sequence shown here is derived from an EMBL/GenBank/DDBJ whole genome shotgun (WGS) entry which is preliminary data.</text>
</comment>
<dbReference type="OrthoDB" id="9781261at2"/>
<keyword evidence="7 10" id="KW-0249">Electron transport</keyword>
<keyword evidence="9 12" id="KW-0472">Membrane</keyword>
<feature type="domain" description="Cytochrome oxidase subunit II transmembrane region profile" evidence="14">
    <location>
        <begin position="65"/>
        <end position="160"/>
    </location>
</feature>
<protein>
    <recommendedName>
        <fullName evidence="11">Cytochrome c oxidase subunit 2</fullName>
        <ecNumber evidence="11">7.1.1.9</ecNumber>
    </recommendedName>
</protein>
<dbReference type="Pfam" id="PF00116">
    <property type="entry name" value="COX2"/>
    <property type="match status" value="1"/>
</dbReference>
<dbReference type="EMBL" id="VORB01000001">
    <property type="protein sequence ID" value="TXC85071.1"/>
    <property type="molecule type" value="Genomic_DNA"/>
</dbReference>
<evidence type="ECO:0000256" key="10">
    <source>
        <dbReference type="RuleBase" id="RU000456"/>
    </source>
</evidence>
<keyword evidence="8 12" id="KW-1133">Transmembrane helix</keyword>
<dbReference type="SUPFAM" id="SSF49503">
    <property type="entry name" value="Cupredoxins"/>
    <property type="match status" value="1"/>
</dbReference>
<comment type="function">
    <text evidence="11">Subunits I and II form the functional core of the enzyme complex. Electrons originating in cytochrome c are transferred via heme a and Cu(A) to the binuclear center formed by heme a3 and Cu(B).</text>
</comment>
<evidence type="ECO:0000259" key="14">
    <source>
        <dbReference type="PROSITE" id="PS50999"/>
    </source>
</evidence>
<dbReference type="GO" id="GO:0004129">
    <property type="term" value="F:cytochrome-c oxidase activity"/>
    <property type="evidence" value="ECO:0007669"/>
    <property type="project" value="UniProtKB-EC"/>
</dbReference>
<sequence>MSNLMLFIVLVLVVVAIAQLTRIYELGRKLKQQREEVISDANNKLNANLWMVFMVAFYGMFIWLTIAYWDKMLPPSASEHGVTIDNLMTLNLVLVSAVFFVVNTLLFWFCYKYYSKPGRKAVFFPHDNRLELFWTVVPTVVLAIIIITGLVAWDDITDEASEDAINIELYSKQFDWTARYGGADNQLGSTSFNFISGTNPLGIITNESIDTKLAEIDEQIKANETRLEEEVMSDAVEESVRVATRRLYAQRARINGLKISDEQMKQGYDDRIVKAEFHLPVGKEVRFTFRSQDVIHSAYMPHFRAQMNTVPGMTTTFKFTPTITTDSMRTMLGDENFNYTLLCNKICGSAHYNMKMDIIVESEEDYKRWLEGQKTFAEAYGLNDQEEGLAENLKK</sequence>
<dbReference type="PANTHER" id="PTHR22888:SF9">
    <property type="entry name" value="CYTOCHROME C OXIDASE SUBUNIT 2"/>
    <property type="match status" value="1"/>
</dbReference>
<evidence type="ECO:0000256" key="12">
    <source>
        <dbReference type="SAM" id="Phobius"/>
    </source>
</evidence>
<reference evidence="15 16" key="1">
    <citation type="submission" date="2019-08" db="EMBL/GenBank/DDBJ databases">
        <title>Genome of Luteibaculum oceani JCM 18817.</title>
        <authorList>
            <person name="Bowman J.P."/>
        </authorList>
    </citation>
    <scope>NUCLEOTIDE SEQUENCE [LARGE SCALE GENOMIC DNA]</scope>
    <source>
        <strain evidence="15 16">JCM 18817</strain>
    </source>
</reference>
<evidence type="ECO:0000256" key="11">
    <source>
        <dbReference type="RuleBase" id="RU004024"/>
    </source>
</evidence>
<organism evidence="15 16">
    <name type="scientific">Luteibaculum oceani</name>
    <dbReference type="NCBI Taxonomy" id="1294296"/>
    <lineage>
        <taxon>Bacteria</taxon>
        <taxon>Pseudomonadati</taxon>
        <taxon>Bacteroidota</taxon>
        <taxon>Flavobacteriia</taxon>
        <taxon>Flavobacteriales</taxon>
        <taxon>Luteibaculaceae</taxon>
        <taxon>Luteibaculum</taxon>
    </lineage>
</organism>
<feature type="transmembrane region" description="Helical" evidence="12">
    <location>
        <begin position="89"/>
        <end position="111"/>
    </location>
</feature>
<evidence type="ECO:0000259" key="13">
    <source>
        <dbReference type="PROSITE" id="PS50857"/>
    </source>
</evidence>
<evidence type="ECO:0000256" key="8">
    <source>
        <dbReference type="ARBA" id="ARBA00022989"/>
    </source>
</evidence>
<feature type="transmembrane region" description="Helical" evidence="12">
    <location>
        <begin position="45"/>
        <end position="69"/>
    </location>
</feature>
<evidence type="ECO:0000256" key="3">
    <source>
        <dbReference type="ARBA" id="ARBA00022448"/>
    </source>
</evidence>
<proteinExistence type="inferred from homology"/>
<dbReference type="PROSITE" id="PS50857">
    <property type="entry name" value="COX2_CUA"/>
    <property type="match status" value="1"/>
</dbReference>
<keyword evidence="3 10" id="KW-0813">Transport</keyword>
<dbReference type="AlphaFoldDB" id="A0A5C6VKA1"/>
<dbReference type="GO" id="GO:0005886">
    <property type="term" value="C:plasma membrane"/>
    <property type="evidence" value="ECO:0007669"/>
    <property type="project" value="UniProtKB-SubCell"/>
</dbReference>
<dbReference type="Pfam" id="PF02790">
    <property type="entry name" value="COX2_TM"/>
    <property type="match status" value="1"/>
</dbReference>
<evidence type="ECO:0000256" key="1">
    <source>
        <dbReference type="ARBA" id="ARBA00004141"/>
    </source>
</evidence>
<dbReference type="Gene3D" id="2.60.40.420">
    <property type="entry name" value="Cupredoxins - blue copper proteins"/>
    <property type="match status" value="1"/>
</dbReference>
<keyword evidence="11" id="KW-0479">Metal-binding</keyword>
<dbReference type="GO" id="GO:0042773">
    <property type="term" value="P:ATP synthesis coupled electron transport"/>
    <property type="evidence" value="ECO:0007669"/>
    <property type="project" value="TreeGrafter"/>
</dbReference>
<evidence type="ECO:0000256" key="7">
    <source>
        <dbReference type="ARBA" id="ARBA00022982"/>
    </source>
</evidence>
<evidence type="ECO:0000313" key="15">
    <source>
        <dbReference type="EMBL" id="TXC85071.1"/>
    </source>
</evidence>
<comment type="similarity">
    <text evidence="2 10">Belongs to the cytochrome c oxidase subunit 2 family.</text>
</comment>
<name>A0A5C6VKA1_9FLAO</name>
<dbReference type="Gene3D" id="1.10.287.90">
    <property type="match status" value="1"/>
</dbReference>
<keyword evidence="4 10" id="KW-0679">Respiratory chain</keyword>
<comment type="catalytic activity">
    <reaction evidence="11">
        <text>4 Fe(II)-[cytochrome c] + O2 + 8 H(+)(in) = 4 Fe(III)-[cytochrome c] + 2 H2O + 4 H(+)(out)</text>
        <dbReference type="Rhea" id="RHEA:11436"/>
        <dbReference type="Rhea" id="RHEA-COMP:10350"/>
        <dbReference type="Rhea" id="RHEA-COMP:14399"/>
        <dbReference type="ChEBI" id="CHEBI:15377"/>
        <dbReference type="ChEBI" id="CHEBI:15378"/>
        <dbReference type="ChEBI" id="CHEBI:15379"/>
        <dbReference type="ChEBI" id="CHEBI:29033"/>
        <dbReference type="ChEBI" id="CHEBI:29034"/>
        <dbReference type="EC" id="7.1.1.9"/>
    </reaction>
</comment>
<dbReference type="SUPFAM" id="SSF81464">
    <property type="entry name" value="Cytochrome c oxidase subunit II-like, transmembrane region"/>
    <property type="match status" value="1"/>
</dbReference>
<dbReference type="InterPro" id="IPR011759">
    <property type="entry name" value="Cyt_c_oxidase_su2_TM_dom"/>
</dbReference>
<gene>
    <name evidence="15" type="ORF">FRX97_00160</name>
</gene>
<keyword evidence="5 10" id="KW-0812">Transmembrane</keyword>
<keyword evidence="6" id="KW-1278">Translocase</keyword>
<keyword evidence="11" id="KW-0186">Copper</keyword>